<comment type="caution">
    <text evidence="1">The sequence shown here is derived from an EMBL/GenBank/DDBJ whole genome shotgun (WGS) entry which is preliminary data.</text>
</comment>
<evidence type="ECO:0000313" key="2">
    <source>
        <dbReference type="Proteomes" id="UP000783287"/>
    </source>
</evidence>
<dbReference type="EMBL" id="JAGQLK010000012">
    <property type="protein sequence ID" value="MCA9382909.1"/>
    <property type="molecule type" value="Genomic_DNA"/>
</dbReference>
<dbReference type="Gene3D" id="1.10.287.1490">
    <property type="match status" value="1"/>
</dbReference>
<organism evidence="1 2">
    <name type="scientific">Candidatus Dojkabacteria bacterium</name>
    <dbReference type="NCBI Taxonomy" id="2099670"/>
    <lineage>
        <taxon>Bacteria</taxon>
        <taxon>Candidatus Dojkabacteria</taxon>
    </lineage>
</organism>
<dbReference type="Proteomes" id="UP000783287">
    <property type="component" value="Unassembled WGS sequence"/>
</dbReference>
<name>A0A955L4J3_9BACT</name>
<proteinExistence type="predicted"/>
<accession>A0A955L4J3</accession>
<reference evidence="1" key="2">
    <citation type="journal article" date="2021" name="Microbiome">
        <title>Successional dynamics and alternative stable states in a saline activated sludge microbial community over 9 years.</title>
        <authorList>
            <person name="Wang Y."/>
            <person name="Ye J."/>
            <person name="Ju F."/>
            <person name="Liu L."/>
            <person name="Boyd J.A."/>
            <person name="Deng Y."/>
            <person name="Parks D.H."/>
            <person name="Jiang X."/>
            <person name="Yin X."/>
            <person name="Woodcroft B.J."/>
            <person name="Tyson G.W."/>
            <person name="Hugenholtz P."/>
            <person name="Polz M.F."/>
            <person name="Zhang T."/>
        </authorList>
    </citation>
    <scope>NUCLEOTIDE SEQUENCE</scope>
    <source>
        <strain evidence="1">HKST-UBA14</strain>
    </source>
</reference>
<sequence>MAMSSISSLQREITGVNQKVDKLTTAVSKICDDLGTSYGRKTNLKIDKIETDINKLVSDLASNKISSRLNSLENSFEQVTKLITEFNSQLYELKRNMENDRRMQKNVQKALIDIYKNTSLLESVIVPTVDNINSFV</sequence>
<gene>
    <name evidence="1" type="ORF">KC909_00950</name>
</gene>
<dbReference type="AlphaFoldDB" id="A0A955L4J3"/>
<reference evidence="1" key="1">
    <citation type="submission" date="2020-04" db="EMBL/GenBank/DDBJ databases">
        <authorList>
            <person name="Zhang T."/>
        </authorList>
    </citation>
    <scope>NUCLEOTIDE SEQUENCE</scope>
    <source>
        <strain evidence="1">HKST-UBA14</strain>
    </source>
</reference>
<protein>
    <submittedName>
        <fullName evidence="1">Uncharacterized protein</fullName>
    </submittedName>
</protein>
<evidence type="ECO:0000313" key="1">
    <source>
        <dbReference type="EMBL" id="MCA9382909.1"/>
    </source>
</evidence>